<dbReference type="AlphaFoldDB" id="A0A834W5S6"/>
<feature type="region of interest" description="Disordered" evidence="1">
    <location>
        <begin position="1"/>
        <end position="51"/>
    </location>
</feature>
<feature type="compositionally biased region" description="Basic residues" evidence="1">
    <location>
        <begin position="1"/>
        <end position="15"/>
    </location>
</feature>
<reference evidence="2" key="1">
    <citation type="submission" date="2020-09" db="EMBL/GenBank/DDBJ databases">
        <title>Genome-Enabled Discovery of Anthraquinone Biosynthesis in Senna tora.</title>
        <authorList>
            <person name="Kang S.-H."/>
            <person name="Pandey R.P."/>
            <person name="Lee C.-M."/>
            <person name="Sim J.-S."/>
            <person name="Jeong J.-T."/>
            <person name="Choi B.-S."/>
            <person name="Jung M."/>
            <person name="Ginzburg D."/>
            <person name="Zhao K."/>
            <person name="Won S.Y."/>
            <person name="Oh T.-J."/>
            <person name="Yu Y."/>
            <person name="Kim N.-H."/>
            <person name="Lee O.R."/>
            <person name="Lee T.-H."/>
            <person name="Bashyal P."/>
            <person name="Kim T.-S."/>
            <person name="Lee W.-H."/>
            <person name="Kawkins C."/>
            <person name="Kim C.-K."/>
            <person name="Kim J.S."/>
            <person name="Ahn B.O."/>
            <person name="Rhee S.Y."/>
            <person name="Sohng J.K."/>
        </authorList>
    </citation>
    <scope>NUCLEOTIDE SEQUENCE</scope>
    <source>
        <tissue evidence="2">Leaf</tissue>
    </source>
</reference>
<comment type="caution">
    <text evidence="2">The sequence shown here is derived from an EMBL/GenBank/DDBJ whole genome shotgun (WGS) entry which is preliminary data.</text>
</comment>
<gene>
    <name evidence="2" type="ORF">G2W53_037110</name>
</gene>
<evidence type="ECO:0000256" key="1">
    <source>
        <dbReference type="SAM" id="MobiDB-lite"/>
    </source>
</evidence>
<evidence type="ECO:0000313" key="3">
    <source>
        <dbReference type="Proteomes" id="UP000634136"/>
    </source>
</evidence>
<organism evidence="2 3">
    <name type="scientific">Senna tora</name>
    <dbReference type="NCBI Taxonomy" id="362788"/>
    <lineage>
        <taxon>Eukaryota</taxon>
        <taxon>Viridiplantae</taxon>
        <taxon>Streptophyta</taxon>
        <taxon>Embryophyta</taxon>
        <taxon>Tracheophyta</taxon>
        <taxon>Spermatophyta</taxon>
        <taxon>Magnoliopsida</taxon>
        <taxon>eudicotyledons</taxon>
        <taxon>Gunneridae</taxon>
        <taxon>Pentapetalae</taxon>
        <taxon>rosids</taxon>
        <taxon>fabids</taxon>
        <taxon>Fabales</taxon>
        <taxon>Fabaceae</taxon>
        <taxon>Caesalpinioideae</taxon>
        <taxon>Cassia clade</taxon>
        <taxon>Senna</taxon>
    </lineage>
</organism>
<name>A0A834W5S6_9FABA</name>
<evidence type="ECO:0000313" key="2">
    <source>
        <dbReference type="EMBL" id="KAF7810367.1"/>
    </source>
</evidence>
<accession>A0A834W5S6</accession>
<keyword evidence="3" id="KW-1185">Reference proteome</keyword>
<protein>
    <submittedName>
        <fullName evidence="2">Uncharacterized protein</fullName>
    </submittedName>
</protein>
<sequence length="51" mass="5436">MSSGRTRRGRGRGGARSKTLPYIPLCSSPISQPSSSINSNGQPHQPVVQDE</sequence>
<proteinExistence type="predicted"/>
<feature type="compositionally biased region" description="Low complexity" evidence="1">
    <location>
        <begin position="27"/>
        <end position="40"/>
    </location>
</feature>
<dbReference type="Proteomes" id="UP000634136">
    <property type="component" value="Unassembled WGS sequence"/>
</dbReference>
<dbReference type="EMBL" id="JAAIUW010000011">
    <property type="protein sequence ID" value="KAF7810367.1"/>
    <property type="molecule type" value="Genomic_DNA"/>
</dbReference>